<dbReference type="InterPro" id="IPR002229">
    <property type="entry name" value="RhesusRHD"/>
</dbReference>
<comment type="subcellular location">
    <subcellularLocation>
        <location evidence="1">Membrane</location>
        <topology evidence="1">Multi-pass membrane protein</topology>
    </subcellularLocation>
</comment>
<organism evidence="8 10">
    <name type="scientific">Rotaria sordida</name>
    <dbReference type="NCBI Taxonomy" id="392033"/>
    <lineage>
        <taxon>Eukaryota</taxon>
        <taxon>Metazoa</taxon>
        <taxon>Spiralia</taxon>
        <taxon>Gnathifera</taxon>
        <taxon>Rotifera</taxon>
        <taxon>Eurotatoria</taxon>
        <taxon>Bdelloidea</taxon>
        <taxon>Philodinida</taxon>
        <taxon>Philodinidae</taxon>
        <taxon>Rotaria</taxon>
    </lineage>
</organism>
<dbReference type="Gene3D" id="1.10.3430.10">
    <property type="entry name" value="Ammonium transporter AmtB like domains"/>
    <property type="match status" value="1"/>
</dbReference>
<comment type="similarity">
    <text evidence="2">Belongs to the ammonium transporter (TC 2.A.49) family. Rh subfamily.</text>
</comment>
<evidence type="ECO:0000256" key="5">
    <source>
        <dbReference type="ARBA" id="ARBA00023136"/>
    </source>
</evidence>
<feature type="transmembrane region" description="Helical" evidence="6">
    <location>
        <begin position="32"/>
        <end position="51"/>
    </location>
</feature>
<feature type="transmembrane region" description="Helical" evidence="6">
    <location>
        <begin position="102"/>
        <end position="124"/>
    </location>
</feature>
<feature type="transmembrane region" description="Helical" evidence="6">
    <location>
        <begin position="392"/>
        <end position="410"/>
    </location>
</feature>
<evidence type="ECO:0000256" key="3">
    <source>
        <dbReference type="ARBA" id="ARBA00022692"/>
    </source>
</evidence>
<dbReference type="InterPro" id="IPR029020">
    <property type="entry name" value="Ammonium/urea_transptr"/>
</dbReference>
<protein>
    <recommendedName>
        <fullName evidence="7">Ammonium transporter AmtB-like domain-containing protein</fullName>
    </recommendedName>
</protein>
<dbReference type="PANTHER" id="PTHR11730:SF60">
    <property type="entry name" value="RH50, ISOFORM D"/>
    <property type="match status" value="1"/>
</dbReference>
<feature type="transmembrane region" description="Helical" evidence="6">
    <location>
        <begin position="266"/>
        <end position="282"/>
    </location>
</feature>
<keyword evidence="11" id="KW-1185">Reference proteome</keyword>
<gene>
    <name evidence="9" type="ORF">JXQ802_LOCUS28533</name>
    <name evidence="8" type="ORF">PYM288_LOCUS15722</name>
</gene>
<feature type="transmembrane region" description="Helical" evidence="6">
    <location>
        <begin position="294"/>
        <end position="314"/>
    </location>
</feature>
<evidence type="ECO:0000313" key="11">
    <source>
        <dbReference type="Proteomes" id="UP000663870"/>
    </source>
</evidence>
<dbReference type="EMBL" id="CAJNOH010000384">
    <property type="protein sequence ID" value="CAF1022942.1"/>
    <property type="molecule type" value="Genomic_DNA"/>
</dbReference>
<evidence type="ECO:0000313" key="8">
    <source>
        <dbReference type="EMBL" id="CAF1022942.1"/>
    </source>
</evidence>
<evidence type="ECO:0000256" key="2">
    <source>
        <dbReference type="ARBA" id="ARBA00011036"/>
    </source>
</evidence>
<feature type="transmembrane region" description="Helical" evidence="6">
    <location>
        <begin position="435"/>
        <end position="458"/>
    </location>
</feature>
<feature type="transmembrane region" description="Helical" evidence="6">
    <location>
        <begin position="170"/>
        <end position="189"/>
    </location>
</feature>
<feature type="transmembrane region" description="Helical" evidence="6">
    <location>
        <begin position="350"/>
        <end position="371"/>
    </location>
</feature>
<feature type="transmembrane region" description="Helical" evidence="6">
    <location>
        <begin position="227"/>
        <end position="245"/>
    </location>
</feature>
<feature type="transmembrane region" description="Helical" evidence="6">
    <location>
        <begin position="131"/>
        <end position="150"/>
    </location>
</feature>
<dbReference type="SUPFAM" id="SSF111352">
    <property type="entry name" value="Ammonium transporter"/>
    <property type="match status" value="1"/>
</dbReference>
<comment type="caution">
    <text evidence="8">The sequence shown here is derived from an EMBL/GenBank/DDBJ whole genome shotgun (WGS) entry which is preliminary data.</text>
</comment>
<dbReference type="Proteomes" id="UP000663854">
    <property type="component" value="Unassembled WGS sequence"/>
</dbReference>
<keyword evidence="4 6" id="KW-1133">Transmembrane helix</keyword>
<evidence type="ECO:0000256" key="4">
    <source>
        <dbReference type="ARBA" id="ARBA00022989"/>
    </source>
</evidence>
<evidence type="ECO:0000256" key="6">
    <source>
        <dbReference type="SAM" id="Phobius"/>
    </source>
</evidence>
<dbReference type="Pfam" id="PF00909">
    <property type="entry name" value="Ammonium_transp"/>
    <property type="match status" value="1"/>
</dbReference>
<name>A0A814IAK6_9BILA</name>
<proteinExistence type="inferred from homology"/>
<dbReference type="Proteomes" id="UP000663870">
    <property type="component" value="Unassembled WGS sequence"/>
</dbReference>
<dbReference type="AlphaFoldDB" id="A0A814IAK6"/>
<dbReference type="EMBL" id="CAJNOL010001078">
    <property type="protein sequence ID" value="CAF1281841.1"/>
    <property type="molecule type" value="Genomic_DNA"/>
</dbReference>
<evidence type="ECO:0000256" key="1">
    <source>
        <dbReference type="ARBA" id="ARBA00004141"/>
    </source>
</evidence>
<keyword evidence="3 6" id="KW-0812">Transmembrane</keyword>
<evidence type="ECO:0000259" key="7">
    <source>
        <dbReference type="Pfam" id="PF00909"/>
    </source>
</evidence>
<reference evidence="8" key="1">
    <citation type="submission" date="2021-02" db="EMBL/GenBank/DDBJ databases">
        <authorList>
            <person name="Nowell W R."/>
        </authorList>
    </citation>
    <scope>NUCLEOTIDE SEQUENCE</scope>
</reference>
<evidence type="ECO:0000313" key="10">
    <source>
        <dbReference type="Proteomes" id="UP000663854"/>
    </source>
</evidence>
<dbReference type="PANTHER" id="PTHR11730">
    <property type="entry name" value="AMMONIUM TRANSPORTER"/>
    <property type="match status" value="1"/>
</dbReference>
<dbReference type="InterPro" id="IPR024041">
    <property type="entry name" value="NH4_transpt_AmtB-like_dom"/>
</dbReference>
<dbReference type="PRINTS" id="PR00342">
    <property type="entry name" value="RHESUSRHD"/>
</dbReference>
<sequence>MATSRIEETEMGPIKTTKLVPIVHIKAAKNPIFFPAILVALQAIFIVLLGIHADYGHEPLPVAHIGPPGAVVRSTITYPNGTIVHAEYEEPTAPAHRGIADFYSMFQDIHVMIFIGFGFLMTFLKKYGFSAVGYNFLVAAFVLEWALIVRGYMFDYDTNTDSFPIDVERIIVADFVAAAVLISFGAVLGKTNATQLIIMAFIEVLLQSANEFLGLRRFCAFDIGESMFVHVFGAYFGIAVSYMLYDKELTSIEAEQREKSVYHSDLFAMIGTIFLFCFWPSFNAGVAASGDPRLRAIVNTYISIASSVLLTYILSSLLNKEKKFDMVHVQNATLAGGVAVGTVADKIIFPFGAMIIGSIAGSLSTIGFRFIKPALQKFRAHDTCGVNNLHGMPGLLAGIFGIILAIFPTYSRHTDNLLGTCWDGNERSSLAQVGYQAATLGATIAIAVIGGIITGIILRLPVFNDEHPSSYYNDSPHWETPDDFYHDVTTPLLTTSTEHHL</sequence>
<feature type="domain" description="Ammonium transporter AmtB-like" evidence="7">
    <location>
        <begin position="102"/>
        <end position="464"/>
    </location>
</feature>
<dbReference type="GO" id="GO:0097272">
    <property type="term" value="P:ammonium homeostasis"/>
    <property type="evidence" value="ECO:0007669"/>
    <property type="project" value="TreeGrafter"/>
</dbReference>
<dbReference type="GO" id="GO:0005886">
    <property type="term" value="C:plasma membrane"/>
    <property type="evidence" value="ECO:0007669"/>
    <property type="project" value="InterPro"/>
</dbReference>
<dbReference type="GO" id="GO:0008519">
    <property type="term" value="F:ammonium channel activity"/>
    <property type="evidence" value="ECO:0007669"/>
    <property type="project" value="InterPro"/>
</dbReference>
<accession>A0A814IAK6</accession>
<keyword evidence="5 6" id="KW-0472">Membrane</keyword>
<evidence type="ECO:0000313" key="9">
    <source>
        <dbReference type="EMBL" id="CAF1281841.1"/>
    </source>
</evidence>